<keyword evidence="3" id="KW-1015">Disulfide bond</keyword>
<evidence type="ECO:0000256" key="5">
    <source>
        <dbReference type="ARBA" id="ARBA00023295"/>
    </source>
</evidence>
<evidence type="ECO:0000313" key="9">
    <source>
        <dbReference type="Proteomes" id="UP001165060"/>
    </source>
</evidence>
<gene>
    <name evidence="8" type="ORF">TeGR_g3939</name>
</gene>
<sequence>MSASASASPLPEPPSLDPLTFTPEQFGAVGDGKANDWEPLKSAFAACASADLKPRQRCRILLEKDYLTAPLVISSSYTTLEITGSLAMLPHEEMCKLVNCGDDPSKGDVPGAFISNYAGDCENVVPDGSEDEYSVCLTDVLVTGSGSVFSTNPWRWWFGARFKGMWRPHMFVFHKMQNLRFENLHLRDPVNHFIEISDSVRSRVSGLTMDAPFLSPNSDGLNFYGGFDSVFENSVVTNGDDCATVVPVNEYMDICSDPEVDPSDVRCGGGHAVLRNLTCNGGHGLSVGGVRHGSVRNVTFENITATGGQRGSTQDEAAGGGCRIKSYPNGTGVVQDIRYKDIIFDDVYLPIQILGHYCPFPCNTPDGDQSVKFKDISFENISGRGKQRHTVVELKCSEYSPCENITMTNIKLSSKKQEVGDLTCENVDSLFVDEGSHPNKCQ</sequence>
<dbReference type="SUPFAM" id="SSF51126">
    <property type="entry name" value="Pectin lyase-like"/>
    <property type="match status" value="1"/>
</dbReference>
<comment type="caution">
    <text evidence="8">The sequence shown here is derived from an EMBL/GenBank/DDBJ whole genome shotgun (WGS) entry which is preliminary data.</text>
</comment>
<dbReference type="Gene3D" id="2.160.20.10">
    <property type="entry name" value="Single-stranded right-handed beta-helix, Pectin lyase-like"/>
    <property type="match status" value="1"/>
</dbReference>
<dbReference type="Proteomes" id="UP001165060">
    <property type="component" value="Unassembled WGS sequence"/>
</dbReference>
<evidence type="ECO:0000256" key="3">
    <source>
        <dbReference type="ARBA" id="ARBA00023157"/>
    </source>
</evidence>
<evidence type="ECO:0000256" key="7">
    <source>
        <dbReference type="SAM" id="MobiDB-lite"/>
    </source>
</evidence>
<evidence type="ECO:0000313" key="8">
    <source>
        <dbReference type="EMBL" id="GMI21536.1"/>
    </source>
</evidence>
<evidence type="ECO:0008006" key="10">
    <source>
        <dbReference type="Google" id="ProtNLM"/>
    </source>
</evidence>
<proteinExistence type="inferred from homology"/>
<reference evidence="8 9" key="1">
    <citation type="journal article" date="2023" name="Commun. Biol.">
        <title>Genome analysis of Parmales, the sister group of diatoms, reveals the evolutionary specialization of diatoms from phago-mixotrophs to photoautotrophs.</title>
        <authorList>
            <person name="Ban H."/>
            <person name="Sato S."/>
            <person name="Yoshikawa S."/>
            <person name="Yamada K."/>
            <person name="Nakamura Y."/>
            <person name="Ichinomiya M."/>
            <person name="Sato N."/>
            <person name="Blanc-Mathieu R."/>
            <person name="Endo H."/>
            <person name="Kuwata A."/>
            <person name="Ogata H."/>
        </authorList>
    </citation>
    <scope>NUCLEOTIDE SEQUENCE [LARGE SCALE GENOMIC DNA]</scope>
</reference>
<evidence type="ECO:0000256" key="2">
    <source>
        <dbReference type="ARBA" id="ARBA00022801"/>
    </source>
</evidence>
<name>A0ABQ6M8C5_9STRA</name>
<accession>A0ABQ6M8C5</accession>
<dbReference type="Pfam" id="PF00295">
    <property type="entry name" value="Glyco_hydro_28"/>
    <property type="match status" value="1"/>
</dbReference>
<evidence type="ECO:0000256" key="6">
    <source>
        <dbReference type="RuleBase" id="RU361169"/>
    </source>
</evidence>
<keyword evidence="4" id="KW-0325">Glycoprotein</keyword>
<evidence type="ECO:0000256" key="4">
    <source>
        <dbReference type="ARBA" id="ARBA00023180"/>
    </source>
</evidence>
<feature type="region of interest" description="Disordered" evidence="7">
    <location>
        <begin position="1"/>
        <end position="23"/>
    </location>
</feature>
<dbReference type="InterPro" id="IPR012334">
    <property type="entry name" value="Pectin_lyas_fold"/>
</dbReference>
<dbReference type="PANTHER" id="PTHR31736:SF19">
    <property type="entry name" value="PECTIN LYASE SUPERFAMILY PROTEIN-RELATED"/>
    <property type="match status" value="1"/>
</dbReference>
<comment type="similarity">
    <text evidence="1 6">Belongs to the glycosyl hydrolase 28 family.</text>
</comment>
<protein>
    <recommendedName>
        <fullName evidence="10">Polygalacturonase</fullName>
    </recommendedName>
</protein>
<dbReference type="InterPro" id="IPR000743">
    <property type="entry name" value="Glyco_hydro_28"/>
</dbReference>
<keyword evidence="5 6" id="KW-0326">Glycosidase</keyword>
<dbReference type="PANTHER" id="PTHR31736">
    <property type="match status" value="1"/>
</dbReference>
<organism evidence="8 9">
    <name type="scientific">Tetraparma gracilis</name>
    <dbReference type="NCBI Taxonomy" id="2962635"/>
    <lineage>
        <taxon>Eukaryota</taxon>
        <taxon>Sar</taxon>
        <taxon>Stramenopiles</taxon>
        <taxon>Ochrophyta</taxon>
        <taxon>Bolidophyceae</taxon>
        <taxon>Parmales</taxon>
        <taxon>Triparmaceae</taxon>
        <taxon>Tetraparma</taxon>
    </lineage>
</organism>
<keyword evidence="2 6" id="KW-0378">Hydrolase</keyword>
<dbReference type="EMBL" id="BRYB01000052">
    <property type="protein sequence ID" value="GMI21536.1"/>
    <property type="molecule type" value="Genomic_DNA"/>
</dbReference>
<keyword evidence="9" id="KW-1185">Reference proteome</keyword>
<evidence type="ECO:0000256" key="1">
    <source>
        <dbReference type="ARBA" id="ARBA00008834"/>
    </source>
</evidence>
<dbReference type="InterPro" id="IPR011050">
    <property type="entry name" value="Pectin_lyase_fold/virulence"/>
</dbReference>